<evidence type="ECO:0000259" key="6">
    <source>
        <dbReference type="PROSITE" id="PS51292"/>
    </source>
</evidence>
<dbReference type="SMART" id="SM00744">
    <property type="entry name" value="RINGv"/>
    <property type="match status" value="1"/>
</dbReference>
<keyword evidence="3" id="KW-0862">Zinc</keyword>
<dbReference type="Pfam" id="PF12906">
    <property type="entry name" value="RINGv"/>
    <property type="match status" value="1"/>
</dbReference>
<evidence type="ECO:0000256" key="2">
    <source>
        <dbReference type="ARBA" id="ARBA00022771"/>
    </source>
</evidence>
<dbReference type="GO" id="GO:0008270">
    <property type="term" value="F:zinc ion binding"/>
    <property type="evidence" value="ECO:0007669"/>
    <property type="project" value="UniProtKB-KW"/>
</dbReference>
<dbReference type="EMBL" id="OU466863">
    <property type="protein sequence ID" value="CAH2077174.1"/>
    <property type="molecule type" value="Genomic_DNA"/>
</dbReference>
<feature type="transmembrane region" description="Helical" evidence="5">
    <location>
        <begin position="655"/>
        <end position="677"/>
    </location>
</feature>
<dbReference type="GO" id="GO:0005789">
    <property type="term" value="C:endoplasmic reticulum membrane"/>
    <property type="evidence" value="ECO:0007669"/>
    <property type="project" value="TreeGrafter"/>
</dbReference>
<feature type="transmembrane region" description="Helical" evidence="5">
    <location>
        <begin position="462"/>
        <end position="485"/>
    </location>
</feature>
<feature type="transmembrane region" description="Helical" evidence="5">
    <location>
        <begin position="612"/>
        <end position="635"/>
    </location>
</feature>
<dbReference type="Pfam" id="PF23113">
    <property type="entry name" value="MARCHF6_C"/>
    <property type="match status" value="1"/>
</dbReference>
<gene>
    <name evidence="7" type="ORF">TAV2_LOCUS22779</name>
</gene>
<dbReference type="Proteomes" id="UP000836841">
    <property type="component" value="Chromosome 7"/>
</dbReference>
<feature type="domain" description="RING-CH-type" evidence="6">
    <location>
        <begin position="25"/>
        <end position="86"/>
    </location>
</feature>
<protein>
    <recommendedName>
        <fullName evidence="6">RING-CH-type domain-containing protein</fullName>
    </recommendedName>
</protein>
<dbReference type="AlphaFoldDB" id="A0AAU9T275"/>
<feature type="transmembrane region" description="Helical" evidence="5">
    <location>
        <begin position="410"/>
        <end position="429"/>
    </location>
</feature>
<organism evidence="7 8">
    <name type="scientific">Thlaspi arvense</name>
    <name type="common">Field penny-cress</name>
    <dbReference type="NCBI Taxonomy" id="13288"/>
    <lineage>
        <taxon>Eukaryota</taxon>
        <taxon>Viridiplantae</taxon>
        <taxon>Streptophyta</taxon>
        <taxon>Embryophyta</taxon>
        <taxon>Tracheophyta</taxon>
        <taxon>Spermatophyta</taxon>
        <taxon>Magnoliopsida</taxon>
        <taxon>eudicotyledons</taxon>
        <taxon>Gunneridae</taxon>
        <taxon>Pentapetalae</taxon>
        <taxon>rosids</taxon>
        <taxon>malvids</taxon>
        <taxon>Brassicales</taxon>
        <taxon>Brassicaceae</taxon>
        <taxon>Thlaspideae</taxon>
        <taxon>Thlaspi</taxon>
    </lineage>
</organism>
<keyword evidence="8" id="KW-1185">Reference proteome</keyword>
<dbReference type="GO" id="GO:0036503">
    <property type="term" value="P:ERAD pathway"/>
    <property type="evidence" value="ECO:0007669"/>
    <property type="project" value="TreeGrafter"/>
</dbReference>
<name>A0AAU9T275_THLAR</name>
<keyword evidence="5" id="KW-0472">Membrane</keyword>
<feature type="transmembrane region" description="Helical" evidence="5">
    <location>
        <begin position="830"/>
        <end position="855"/>
    </location>
</feature>
<feature type="transmembrane region" description="Helical" evidence="5">
    <location>
        <begin position="742"/>
        <end position="767"/>
    </location>
</feature>
<keyword evidence="5" id="KW-0812">Transmembrane</keyword>
<feature type="transmembrane region" description="Helical" evidence="5">
    <location>
        <begin position="305"/>
        <end position="326"/>
    </location>
</feature>
<feature type="transmembrane region" description="Helical" evidence="5">
    <location>
        <begin position="150"/>
        <end position="173"/>
    </location>
</feature>
<feature type="transmembrane region" description="Helical" evidence="5">
    <location>
        <begin position="698"/>
        <end position="722"/>
    </location>
</feature>
<feature type="transmembrane region" description="Helical" evidence="5">
    <location>
        <begin position="259"/>
        <end position="285"/>
    </location>
</feature>
<accession>A0AAU9T275</accession>
<feature type="region of interest" description="Disordered" evidence="4">
    <location>
        <begin position="1"/>
        <end position="25"/>
    </location>
</feature>
<evidence type="ECO:0000256" key="3">
    <source>
        <dbReference type="ARBA" id="ARBA00022833"/>
    </source>
</evidence>
<keyword evidence="1" id="KW-0479">Metal-binding</keyword>
<dbReference type="PANTHER" id="PTHR13145:SF3">
    <property type="entry name" value="RING_FYVE_PHD ZINC FINGER SUPERFAMILY PROTEIN"/>
    <property type="match status" value="1"/>
</dbReference>
<keyword evidence="5" id="KW-1133">Transmembrane helix</keyword>
<dbReference type="SUPFAM" id="SSF57850">
    <property type="entry name" value="RING/U-box"/>
    <property type="match status" value="1"/>
</dbReference>
<evidence type="ECO:0000313" key="8">
    <source>
        <dbReference type="Proteomes" id="UP000836841"/>
    </source>
</evidence>
<proteinExistence type="predicted"/>
<dbReference type="CDD" id="cd16702">
    <property type="entry name" value="RING_CH-C4HC3_MARCH6"/>
    <property type="match status" value="1"/>
</dbReference>
<evidence type="ECO:0000313" key="7">
    <source>
        <dbReference type="EMBL" id="CAH2077174.1"/>
    </source>
</evidence>
<dbReference type="InterPro" id="IPR011016">
    <property type="entry name" value="Znf_RING-CH"/>
</dbReference>
<dbReference type="InterPro" id="IPR013083">
    <property type="entry name" value="Znf_RING/FYVE/PHD"/>
</dbReference>
<feature type="transmembrane region" description="Helical" evidence="5">
    <location>
        <begin position="333"/>
        <end position="355"/>
    </location>
</feature>
<evidence type="ECO:0000256" key="4">
    <source>
        <dbReference type="SAM" id="MobiDB-lite"/>
    </source>
</evidence>
<dbReference type="PROSITE" id="PS51292">
    <property type="entry name" value="ZF_RING_CH"/>
    <property type="match status" value="1"/>
</dbReference>
<dbReference type="InterPro" id="IPR056521">
    <property type="entry name" value="MARCHF6-like_C"/>
</dbReference>
<keyword evidence="2" id="KW-0863">Zinc-finger</keyword>
<reference evidence="7 8" key="1">
    <citation type="submission" date="2022-03" db="EMBL/GenBank/DDBJ databases">
        <authorList>
            <person name="Nunn A."/>
            <person name="Chopra R."/>
            <person name="Nunn A."/>
            <person name="Contreras Garrido A."/>
        </authorList>
    </citation>
    <scope>NUCLEOTIDE SEQUENCE [LARGE SCALE GENOMIC DNA]</scope>
</reference>
<feature type="transmembrane region" description="Helical" evidence="5">
    <location>
        <begin position="110"/>
        <end position="130"/>
    </location>
</feature>
<sequence length="878" mass="100686">MDVFPAENQVGGYGDQALPAEETDKDDDGVDLCRICRSPEVSDNPLRYPCACRGSIKYVHQQCLLLWLNRRGYKQCEVCGRSYSFVPVYSENAPERLPCHEFLRGLLLRALRVVAWVFVLLFNAYCYSLHPWGRETAIENKRVFRVPEKLAPLLASFIYDWLIASFITLIVMLRIIVQDLFGAHVENGPVHGVVARVAFVLWKYMRILSDWWYDHLIRLRFFDAIMVDVPREEVVRLRNAQLHEFGVIRSFLFLLDDNAFAVLAISFHVSFFFVLLPFFMGKLVVALLQVSTQLLSGYSLGQEPVIVGYLTMLLLSFAYLGSFATLSRDSIQAIARGLSMGFLFVAEALPLYLWITSVKVWKNLSVVKDGVILCLKIGVLPLAIGCWFDFCTLPILGTPVSQRLEMISEYPLAMIIHWMLGQICLMWAFNSMELIQRILRKRPFWFLLDVADPNYKITKLRIGQILFALAFHGSMMVIVAHLPILTISHISPSFLPLQLWIYDERIMFRSMAAYTCLTRLAPIEWFAELIKASAEPIVHKWIITVSSWLKLSEFLLENHADQNVRPLQHRDDWFLVSSIAEGSVVCFYGSQSDTTFEEDIDDDDRLIARIGLMLVLAALSLFLISTISMVLPILLGRVFFHSITFITFGLKNDDLYGFCIGCYILRAIYITTCFVTNHIMIGRTDLLLNFVLLWIRNALLFSIWISLIPTLLGLLIDLMIIIPLQVPLSESPVYSLLLDWLIGLVVLHIWTCLTMFTRINCFATVAWREKLERIRTIGINRLPSTWLLRDVICSIIVTLSTTLGFPYLVAYYLFPWLGFSGAVNLAVQRLIWPVLLAIIILGFVAKLTLDLFIYIHRVEYNDRYMVGDRVADFTEDLQ</sequence>
<evidence type="ECO:0000256" key="5">
    <source>
        <dbReference type="SAM" id="Phobius"/>
    </source>
</evidence>
<dbReference type="PANTHER" id="PTHR13145">
    <property type="entry name" value="SSM4 PROTEIN"/>
    <property type="match status" value="1"/>
</dbReference>
<evidence type="ECO:0000256" key="1">
    <source>
        <dbReference type="ARBA" id="ARBA00022723"/>
    </source>
</evidence>
<feature type="transmembrane region" description="Helical" evidence="5">
    <location>
        <begin position="787"/>
        <end position="810"/>
    </location>
</feature>
<dbReference type="Gene3D" id="3.30.40.10">
    <property type="entry name" value="Zinc/RING finger domain, C3HC4 (zinc finger)"/>
    <property type="match status" value="1"/>
</dbReference>